<keyword evidence="2" id="KW-0808">Transferase</keyword>
<gene>
    <name evidence="2" type="ORF">SAMN04488570_3365</name>
</gene>
<dbReference type="Proteomes" id="UP000198859">
    <property type="component" value="Chromosome I"/>
</dbReference>
<evidence type="ECO:0000256" key="1">
    <source>
        <dbReference type="SAM" id="MobiDB-lite"/>
    </source>
</evidence>
<sequence>MSSQGWDPYDETPAVLGLVPVEGRGSLPFALVHGESLVASASWALSTAGIDLYDLSVPFEQVREAGLVLVVHDPLCPLTPASFLAECVTEAQRTGAVVVGVRPVTDTVKAYAAEASGVLRLGATVDRETLVCPTSPVVLPAAVLAALDSLEVDDLAALVASLSERFPVRHLLAPALGRRVVDESDLAVLAALSAATATSSGSVGVDSDGLPDGLPDGGLSPDGPG</sequence>
<organism evidence="2 3">
    <name type="scientific">Nocardioides scoriae</name>
    <dbReference type="NCBI Taxonomy" id="642780"/>
    <lineage>
        <taxon>Bacteria</taxon>
        <taxon>Bacillati</taxon>
        <taxon>Actinomycetota</taxon>
        <taxon>Actinomycetes</taxon>
        <taxon>Propionibacteriales</taxon>
        <taxon>Nocardioidaceae</taxon>
        <taxon>Nocardioides</taxon>
    </lineage>
</organism>
<dbReference type="EMBL" id="LT629757">
    <property type="protein sequence ID" value="SDT04032.1"/>
    <property type="molecule type" value="Genomic_DNA"/>
</dbReference>
<proteinExistence type="predicted"/>
<dbReference type="RefSeq" id="WP_157682925.1">
    <property type="nucleotide sequence ID" value="NZ_LT629757.1"/>
</dbReference>
<reference evidence="3" key="1">
    <citation type="submission" date="2016-10" db="EMBL/GenBank/DDBJ databases">
        <authorList>
            <person name="Varghese N."/>
            <person name="Submissions S."/>
        </authorList>
    </citation>
    <scope>NUCLEOTIDE SEQUENCE [LARGE SCALE GENOMIC DNA]</scope>
    <source>
        <strain evidence="3">DSM 22127</strain>
    </source>
</reference>
<keyword evidence="3" id="KW-1185">Reference proteome</keyword>
<dbReference type="OrthoDB" id="5186007at2"/>
<dbReference type="STRING" id="642780.SAMN04488570_3365"/>
<accession>A0A1H1X4B1</accession>
<dbReference type="AlphaFoldDB" id="A0A1H1X4B1"/>
<feature type="region of interest" description="Disordered" evidence="1">
    <location>
        <begin position="199"/>
        <end position="225"/>
    </location>
</feature>
<dbReference type="GO" id="GO:0016779">
    <property type="term" value="F:nucleotidyltransferase activity"/>
    <property type="evidence" value="ECO:0007669"/>
    <property type="project" value="UniProtKB-KW"/>
</dbReference>
<protein>
    <submittedName>
        <fullName evidence="2">2-C-methyl-D-erythritol 4-phosphate cytidylyltransferase</fullName>
    </submittedName>
</protein>
<name>A0A1H1X4B1_9ACTN</name>
<evidence type="ECO:0000313" key="2">
    <source>
        <dbReference type="EMBL" id="SDT04032.1"/>
    </source>
</evidence>
<dbReference type="Gene3D" id="3.90.550.10">
    <property type="entry name" value="Spore Coat Polysaccharide Biosynthesis Protein SpsA, Chain A"/>
    <property type="match status" value="1"/>
</dbReference>
<evidence type="ECO:0000313" key="3">
    <source>
        <dbReference type="Proteomes" id="UP000198859"/>
    </source>
</evidence>
<dbReference type="InterPro" id="IPR029044">
    <property type="entry name" value="Nucleotide-diphossugar_trans"/>
</dbReference>
<keyword evidence="2" id="KW-0548">Nucleotidyltransferase</keyword>